<dbReference type="RefSeq" id="WP_398662227.1">
    <property type="nucleotide sequence ID" value="NZ_JBITDC010000030.1"/>
</dbReference>
<evidence type="ECO:0008006" key="4">
    <source>
        <dbReference type="Google" id="ProtNLM"/>
    </source>
</evidence>
<evidence type="ECO:0000256" key="1">
    <source>
        <dbReference type="SAM" id="Phobius"/>
    </source>
</evidence>
<accession>A0ABW7YGG4</accession>
<dbReference type="Proteomes" id="UP001612415">
    <property type="component" value="Unassembled WGS sequence"/>
</dbReference>
<dbReference type="EMBL" id="JBITDC010000030">
    <property type="protein sequence ID" value="MFI5681506.1"/>
    <property type="molecule type" value="Genomic_DNA"/>
</dbReference>
<keyword evidence="3" id="KW-1185">Reference proteome</keyword>
<gene>
    <name evidence="2" type="ORF">ACIA8P_44085</name>
</gene>
<evidence type="ECO:0000313" key="2">
    <source>
        <dbReference type="EMBL" id="MFI5681506.1"/>
    </source>
</evidence>
<sequence length="74" mass="7417">MSAVGQSRGRKTPGTMSSLLGVAQFSFGAAASPLIGRFGTRSAAPMAVVMSAFLALVGIGAMVCRQQRAAAASQ</sequence>
<reference evidence="2 3" key="1">
    <citation type="submission" date="2024-10" db="EMBL/GenBank/DDBJ databases">
        <title>The Natural Products Discovery Center: Release of the First 8490 Sequenced Strains for Exploring Actinobacteria Biosynthetic Diversity.</title>
        <authorList>
            <person name="Kalkreuter E."/>
            <person name="Kautsar S.A."/>
            <person name="Yang D."/>
            <person name="Bader C.D."/>
            <person name="Teijaro C.N."/>
            <person name="Fluegel L."/>
            <person name="Davis C.M."/>
            <person name="Simpson J.R."/>
            <person name="Lauterbach L."/>
            <person name="Steele A.D."/>
            <person name="Gui C."/>
            <person name="Meng S."/>
            <person name="Li G."/>
            <person name="Viehrig K."/>
            <person name="Ye F."/>
            <person name="Su P."/>
            <person name="Kiefer A.F."/>
            <person name="Nichols A."/>
            <person name="Cepeda A.J."/>
            <person name="Yan W."/>
            <person name="Fan B."/>
            <person name="Jiang Y."/>
            <person name="Adhikari A."/>
            <person name="Zheng C.-J."/>
            <person name="Schuster L."/>
            <person name="Cowan T.M."/>
            <person name="Smanski M.J."/>
            <person name="Chevrette M.G."/>
            <person name="De Carvalho L.P.S."/>
            <person name="Shen B."/>
        </authorList>
    </citation>
    <scope>NUCLEOTIDE SEQUENCE [LARGE SCALE GENOMIC DNA]</scope>
    <source>
        <strain evidence="2 3">NPDC051599</strain>
    </source>
</reference>
<evidence type="ECO:0000313" key="3">
    <source>
        <dbReference type="Proteomes" id="UP001612415"/>
    </source>
</evidence>
<keyword evidence="1" id="KW-1133">Transmembrane helix</keyword>
<protein>
    <recommendedName>
        <fullName evidence="4">Major facilitator superfamily (MFS) profile domain-containing protein</fullName>
    </recommendedName>
</protein>
<comment type="caution">
    <text evidence="2">The sequence shown here is derived from an EMBL/GenBank/DDBJ whole genome shotgun (WGS) entry which is preliminary data.</text>
</comment>
<keyword evidence="1" id="KW-0812">Transmembrane</keyword>
<proteinExistence type="predicted"/>
<organism evidence="2 3">
    <name type="scientific">Streptomyces cellulosae</name>
    <dbReference type="NCBI Taxonomy" id="1968"/>
    <lineage>
        <taxon>Bacteria</taxon>
        <taxon>Bacillati</taxon>
        <taxon>Actinomycetota</taxon>
        <taxon>Actinomycetes</taxon>
        <taxon>Kitasatosporales</taxon>
        <taxon>Streptomycetaceae</taxon>
        <taxon>Streptomyces</taxon>
    </lineage>
</organism>
<name>A0ABW7YGG4_STRCE</name>
<feature type="transmembrane region" description="Helical" evidence="1">
    <location>
        <begin position="47"/>
        <end position="64"/>
    </location>
</feature>
<keyword evidence="1" id="KW-0472">Membrane</keyword>